<name>A0AAN7PLV0_9COLE</name>
<sequence length="373" mass="42656">MNVNKLYCVYAGTVRGAIAYTESRANESIKFEFEDVEKSEITSMKWGRSEHEIVVGHRNGAVKLYNTISSKYVQNLEGLEGENTVVGIGVVDDNIVVGKRSGHINIWSKKNVEVFKQNLQDESTVECMVQNVNNSNIIATGGERNDLKLWDLENKTPIFKAKSMGHDELNLPIPTSVRGICFFLNENNLVSCATKEGHVLLYDERKQRRPVAKFLEPKASYTAIACAYKDRQCVVGTTRGYIQLIDLRMTKRCIRTYKSFTGGVTSLVCDESSPVVISTSLDRYLRIHDLETKDLLYKKYMKQSLTQLVMKPIFKEEPKEEDKKDNVHKMEENEDVDEEYEALFESMETITEKAKKRKHTNKEAKNVKLKKVK</sequence>
<evidence type="ECO:0000313" key="3">
    <source>
        <dbReference type="EMBL" id="KAK4883836.1"/>
    </source>
</evidence>
<dbReference type="PANTHER" id="PTHR16038:SF4">
    <property type="entry name" value="WD REPEAT-CONTAINING PROTEIN 74"/>
    <property type="match status" value="1"/>
</dbReference>
<evidence type="ECO:0000313" key="4">
    <source>
        <dbReference type="Proteomes" id="UP001353858"/>
    </source>
</evidence>
<evidence type="ECO:0000256" key="1">
    <source>
        <dbReference type="SAM" id="MobiDB-lite"/>
    </source>
</evidence>
<evidence type="ECO:0000259" key="2">
    <source>
        <dbReference type="Pfam" id="PF12894"/>
    </source>
</evidence>
<dbReference type="SMART" id="SM00320">
    <property type="entry name" value="WD40"/>
    <property type="match status" value="6"/>
</dbReference>
<dbReference type="AlphaFoldDB" id="A0AAN7PLV0"/>
<protein>
    <recommendedName>
        <fullName evidence="2">Anaphase-promoting complex subunit 4-like WD40 domain-containing protein</fullName>
    </recommendedName>
</protein>
<dbReference type="InterPro" id="IPR036322">
    <property type="entry name" value="WD40_repeat_dom_sf"/>
</dbReference>
<dbReference type="Pfam" id="PF12894">
    <property type="entry name" value="ANAPC4_WD40"/>
    <property type="match status" value="1"/>
</dbReference>
<gene>
    <name evidence="3" type="ORF">RN001_000107</name>
</gene>
<dbReference type="GO" id="GO:0005730">
    <property type="term" value="C:nucleolus"/>
    <property type="evidence" value="ECO:0007669"/>
    <property type="project" value="InterPro"/>
</dbReference>
<dbReference type="GO" id="GO:0030687">
    <property type="term" value="C:preribosome, large subunit precursor"/>
    <property type="evidence" value="ECO:0007669"/>
    <property type="project" value="TreeGrafter"/>
</dbReference>
<dbReference type="GO" id="GO:0042273">
    <property type="term" value="P:ribosomal large subunit biogenesis"/>
    <property type="evidence" value="ECO:0007669"/>
    <property type="project" value="InterPro"/>
</dbReference>
<dbReference type="PANTHER" id="PTHR16038">
    <property type="entry name" value="NOP SEVEN ASSOCIATED PROTEIN 1"/>
    <property type="match status" value="1"/>
</dbReference>
<dbReference type="EMBL" id="JARPUR010000001">
    <property type="protein sequence ID" value="KAK4883836.1"/>
    <property type="molecule type" value="Genomic_DNA"/>
</dbReference>
<reference evidence="4" key="1">
    <citation type="submission" date="2023-01" db="EMBL/GenBank/DDBJ databases">
        <title>Key to firefly adult light organ development and bioluminescence: homeobox transcription factors regulate luciferase expression and transportation to peroxisome.</title>
        <authorList>
            <person name="Fu X."/>
        </authorList>
    </citation>
    <scope>NUCLEOTIDE SEQUENCE [LARGE SCALE GENOMIC DNA]</scope>
</reference>
<dbReference type="InterPro" id="IPR037379">
    <property type="entry name" value="WDR74/Nsa1"/>
</dbReference>
<dbReference type="Gene3D" id="2.130.10.10">
    <property type="entry name" value="YVTN repeat-like/Quinoprotein amine dehydrogenase"/>
    <property type="match status" value="2"/>
</dbReference>
<dbReference type="InterPro" id="IPR001680">
    <property type="entry name" value="WD40_rpt"/>
</dbReference>
<keyword evidence="4" id="KW-1185">Reference proteome</keyword>
<dbReference type="Proteomes" id="UP001353858">
    <property type="component" value="Unassembled WGS sequence"/>
</dbReference>
<accession>A0AAN7PLV0</accession>
<dbReference type="SUPFAM" id="SSF50978">
    <property type="entry name" value="WD40 repeat-like"/>
    <property type="match status" value="1"/>
</dbReference>
<dbReference type="Pfam" id="PF00400">
    <property type="entry name" value="WD40"/>
    <property type="match status" value="1"/>
</dbReference>
<comment type="caution">
    <text evidence="3">The sequence shown here is derived from an EMBL/GenBank/DDBJ whole genome shotgun (WGS) entry which is preliminary data.</text>
</comment>
<feature type="domain" description="Anaphase-promoting complex subunit 4-like WD40" evidence="2">
    <location>
        <begin position="24"/>
        <end position="77"/>
    </location>
</feature>
<organism evidence="3 4">
    <name type="scientific">Aquatica leii</name>
    <dbReference type="NCBI Taxonomy" id="1421715"/>
    <lineage>
        <taxon>Eukaryota</taxon>
        <taxon>Metazoa</taxon>
        <taxon>Ecdysozoa</taxon>
        <taxon>Arthropoda</taxon>
        <taxon>Hexapoda</taxon>
        <taxon>Insecta</taxon>
        <taxon>Pterygota</taxon>
        <taxon>Neoptera</taxon>
        <taxon>Endopterygota</taxon>
        <taxon>Coleoptera</taxon>
        <taxon>Polyphaga</taxon>
        <taxon>Elateriformia</taxon>
        <taxon>Elateroidea</taxon>
        <taxon>Lampyridae</taxon>
        <taxon>Luciolinae</taxon>
        <taxon>Aquatica</taxon>
    </lineage>
</organism>
<dbReference type="InterPro" id="IPR024977">
    <property type="entry name" value="Apc4-like_WD40_dom"/>
</dbReference>
<dbReference type="InterPro" id="IPR015943">
    <property type="entry name" value="WD40/YVTN_repeat-like_dom_sf"/>
</dbReference>
<feature type="region of interest" description="Disordered" evidence="1">
    <location>
        <begin position="353"/>
        <end position="373"/>
    </location>
</feature>
<proteinExistence type="predicted"/>